<name>A0A160TSH3_9ZZZZ</name>
<dbReference type="EMBL" id="CZRL01000097">
    <property type="protein sequence ID" value="CUS53562.1"/>
    <property type="molecule type" value="Genomic_DNA"/>
</dbReference>
<keyword evidence="2" id="KW-0808">Transferase</keyword>
<dbReference type="InterPro" id="IPR051541">
    <property type="entry name" value="PTS_SugarTrans_NitroReg"/>
</dbReference>
<evidence type="ECO:0000259" key="1">
    <source>
        <dbReference type="PROSITE" id="PS51094"/>
    </source>
</evidence>
<feature type="domain" description="PTS EIIA type-2" evidence="1">
    <location>
        <begin position="1"/>
        <end position="124"/>
    </location>
</feature>
<dbReference type="InterPro" id="IPR016152">
    <property type="entry name" value="PTrfase/Anion_transptr"/>
</dbReference>
<dbReference type="PROSITE" id="PS51094">
    <property type="entry name" value="PTS_EIIA_TYPE_2"/>
    <property type="match status" value="1"/>
</dbReference>
<dbReference type="Gene3D" id="3.40.930.10">
    <property type="entry name" value="Mannitol-specific EII, Chain A"/>
    <property type="match status" value="1"/>
</dbReference>
<reference evidence="2" key="1">
    <citation type="submission" date="2015-10" db="EMBL/GenBank/DDBJ databases">
        <authorList>
            <person name="Gilbert D.G."/>
        </authorList>
    </citation>
    <scope>NUCLEOTIDE SEQUENCE</scope>
</reference>
<dbReference type="GO" id="GO:0030295">
    <property type="term" value="F:protein kinase activator activity"/>
    <property type="evidence" value="ECO:0007669"/>
    <property type="project" value="TreeGrafter"/>
</dbReference>
<evidence type="ECO:0000313" key="2">
    <source>
        <dbReference type="EMBL" id="CUS53562.1"/>
    </source>
</evidence>
<proteinExistence type="predicted"/>
<sequence>MLEELARLLSHNRPDLHRDTVFQVLNERERLGSTGIGDGIALPHGRLNGLTEPLAAVIRLRQALDFDSVDDRPIQLIVGLLVPANATEQHLNILASLAETFNNTEQREAIFRARDAQTLFALLT</sequence>
<dbReference type="CDD" id="cd00211">
    <property type="entry name" value="PTS_IIA_fru"/>
    <property type="match status" value="1"/>
</dbReference>
<dbReference type="PANTHER" id="PTHR47738">
    <property type="entry name" value="PTS SYSTEM FRUCTOSE-LIKE EIIA COMPONENT-RELATED"/>
    <property type="match status" value="1"/>
</dbReference>
<dbReference type="GO" id="GO:0016740">
    <property type="term" value="F:transferase activity"/>
    <property type="evidence" value="ECO:0007669"/>
    <property type="project" value="UniProtKB-KW"/>
</dbReference>
<accession>A0A160TSH3</accession>
<protein>
    <submittedName>
        <fullName evidence="2">PTS system, fructose-specific IIABC component</fullName>
        <ecNumber evidence="2">2.7.1.69</ecNumber>
    </submittedName>
</protein>
<dbReference type="AlphaFoldDB" id="A0A160TSH3"/>
<dbReference type="Pfam" id="PF00359">
    <property type="entry name" value="PTS_EIIA_2"/>
    <property type="match status" value="1"/>
</dbReference>
<organism evidence="2">
    <name type="scientific">hydrothermal vent metagenome</name>
    <dbReference type="NCBI Taxonomy" id="652676"/>
    <lineage>
        <taxon>unclassified sequences</taxon>
        <taxon>metagenomes</taxon>
        <taxon>ecological metagenomes</taxon>
    </lineage>
</organism>
<dbReference type="EC" id="2.7.1.69" evidence="2"/>
<dbReference type="PANTHER" id="PTHR47738:SF1">
    <property type="entry name" value="NITROGEN REGULATORY PROTEIN"/>
    <property type="match status" value="1"/>
</dbReference>
<gene>
    <name evidence="2" type="ORF">MGWOODY_XGa1495</name>
</gene>
<dbReference type="SUPFAM" id="SSF55804">
    <property type="entry name" value="Phoshotransferase/anion transport protein"/>
    <property type="match status" value="1"/>
</dbReference>
<dbReference type="PROSITE" id="PS00372">
    <property type="entry name" value="PTS_EIIA_TYPE_2_HIS"/>
    <property type="match status" value="1"/>
</dbReference>
<dbReference type="InterPro" id="IPR002178">
    <property type="entry name" value="PTS_EIIA_type-2_dom"/>
</dbReference>